<evidence type="ECO:0000256" key="1">
    <source>
        <dbReference type="ARBA" id="ARBA00004651"/>
    </source>
</evidence>
<dbReference type="AlphaFoldDB" id="A0A0G4EC30"/>
<feature type="transmembrane region" description="Helical" evidence="8">
    <location>
        <begin position="255"/>
        <end position="273"/>
    </location>
</feature>
<feature type="transmembrane region" description="Helical" evidence="8">
    <location>
        <begin position="546"/>
        <end position="574"/>
    </location>
</feature>
<dbReference type="OrthoDB" id="18915at2759"/>
<evidence type="ECO:0000313" key="12">
    <source>
        <dbReference type="Proteomes" id="UP000041254"/>
    </source>
</evidence>
<reference evidence="11 12" key="1">
    <citation type="submission" date="2014-11" db="EMBL/GenBank/DDBJ databases">
        <authorList>
            <person name="Zhu J."/>
            <person name="Qi W."/>
            <person name="Song R."/>
        </authorList>
    </citation>
    <scope>NUCLEOTIDE SEQUENCE [LARGE SCALE GENOMIC DNA]</scope>
</reference>
<dbReference type="EMBL" id="CDMY01000130">
    <property type="protein sequence ID" value="CEL93032.1"/>
    <property type="molecule type" value="Genomic_DNA"/>
</dbReference>
<feature type="transmembrane region" description="Helical" evidence="8">
    <location>
        <begin position="389"/>
        <end position="409"/>
    </location>
</feature>
<keyword evidence="5 8" id="KW-0472">Membrane</keyword>
<evidence type="ECO:0000256" key="2">
    <source>
        <dbReference type="ARBA" id="ARBA00022475"/>
    </source>
</evidence>
<proteinExistence type="predicted"/>
<dbReference type="OMA" id="YENHRTA"/>
<dbReference type="Pfam" id="PF16178">
    <property type="entry name" value="Anoct_dimer"/>
    <property type="match status" value="1"/>
</dbReference>
<name>A0A0G4EC30_VITBC</name>
<evidence type="ECO:0000259" key="10">
    <source>
        <dbReference type="Pfam" id="PF16178"/>
    </source>
</evidence>
<feature type="transmembrane region" description="Helical" evidence="8">
    <location>
        <begin position="280"/>
        <end position="299"/>
    </location>
</feature>
<feature type="region of interest" description="Disordered" evidence="7">
    <location>
        <begin position="46"/>
        <end position="65"/>
    </location>
</feature>
<feature type="transmembrane region" description="Helical" evidence="8">
    <location>
        <begin position="429"/>
        <end position="449"/>
    </location>
</feature>
<keyword evidence="4 8" id="KW-1133">Transmembrane helix</keyword>
<dbReference type="InterPro" id="IPR007632">
    <property type="entry name" value="Anoctamin"/>
</dbReference>
<dbReference type="PANTHER" id="PTHR12308:SF73">
    <property type="entry name" value="ANOCTAMIN"/>
    <property type="match status" value="1"/>
</dbReference>
<evidence type="ECO:0000256" key="3">
    <source>
        <dbReference type="ARBA" id="ARBA00022692"/>
    </source>
</evidence>
<organism evidence="11 12">
    <name type="scientific">Vitrella brassicaformis (strain CCMP3155)</name>
    <dbReference type="NCBI Taxonomy" id="1169540"/>
    <lineage>
        <taxon>Eukaryota</taxon>
        <taxon>Sar</taxon>
        <taxon>Alveolata</taxon>
        <taxon>Colpodellida</taxon>
        <taxon>Vitrellaceae</taxon>
        <taxon>Vitrella</taxon>
    </lineage>
</organism>
<dbReference type="Pfam" id="PF04547">
    <property type="entry name" value="Anoctamin"/>
    <property type="match status" value="1"/>
</dbReference>
<sequence length="708" mass="81527">MYEPLGGGPGMATPGTADIQLGQLAGARYDICLVFPYKTSSRVKYGEHSDPVLNDPSSRERRQMERWDKKRSSVLKQLVNCGLEVKPFYSRDKDEVFCKIGTDIAKLQEVAEMTKHKLQMKEEYLGAHAPYIKDFPGRPDVNYADRKVVSHVYKPRDDEDFPTADSIFRTADRIQLLDHVIRSKDKGCAGVDIGALVKTGDLKAYFPLHENKKLDELDSTWWSCFVTAANANKVRDYFGERIGFYFSWNAHFSKWLFMATLIAAIFIIADVGAGTPDNTLAPIFCIIMALWSILFTHYWRRKAHSYALEWGVFDLEPELEAPRPEFFGTYRINPITEKQDLYYPWTSRVLSVLLSYAVITVTLVAMLIVMATVFVFRHLYHHEVPFGRITFMLLLAVVVDALNSIFSWVVKILNDRENYRTQTDYENALLAKTVVFKFVNSYAALYYIAFFKDHSTTFGLTMHCARGDCMIDLSWQLAAFFLYRLIASNFIELLWPKVVYLLKSWMERRAFKGSRGAVLQDMSQSEQQCKKESYNPFDDFDEMVVQFGYCSLFVVATPWILPLAVLANVVECWVDKNKLIHHMRRPMPLKAKDNGSWDMCFEVMGFLAVFTNAALVVFTTEVFLGASLLIKLLWFLAIEHLVILARIVMHVIHPEVPEYVRILNLKHKHIVHKHVDCVDEEDETMRAHALQDRELKVAILDVDDDDDD</sequence>
<dbReference type="PANTHER" id="PTHR12308">
    <property type="entry name" value="ANOCTAMIN"/>
    <property type="match status" value="1"/>
</dbReference>
<evidence type="ECO:0000259" key="9">
    <source>
        <dbReference type="Pfam" id="PF04547"/>
    </source>
</evidence>
<dbReference type="InParanoid" id="A0A0G4EC30"/>
<evidence type="ECO:0000256" key="8">
    <source>
        <dbReference type="SAM" id="Phobius"/>
    </source>
</evidence>
<dbReference type="InterPro" id="IPR032394">
    <property type="entry name" value="Anoct_dimer"/>
</dbReference>
<protein>
    <submittedName>
        <fullName evidence="11">Uncharacterized protein</fullName>
    </submittedName>
</protein>
<evidence type="ECO:0000256" key="6">
    <source>
        <dbReference type="ARBA" id="ARBA00023180"/>
    </source>
</evidence>
<gene>
    <name evidence="11" type="ORF">Vbra_3611</name>
</gene>
<dbReference type="Proteomes" id="UP000041254">
    <property type="component" value="Unassembled WGS sequence"/>
</dbReference>
<feature type="domain" description="Anoctamin transmembrane" evidence="9">
    <location>
        <begin position="234"/>
        <end position="663"/>
    </location>
</feature>
<feature type="transmembrane region" description="Helical" evidence="8">
    <location>
        <begin position="595"/>
        <end position="618"/>
    </location>
</feature>
<dbReference type="VEuPathDB" id="CryptoDB:Vbra_3611"/>
<feature type="transmembrane region" description="Helical" evidence="8">
    <location>
        <begin position="353"/>
        <end position="377"/>
    </location>
</feature>
<accession>A0A0G4EC30</accession>
<feature type="transmembrane region" description="Helical" evidence="8">
    <location>
        <begin position="470"/>
        <end position="491"/>
    </location>
</feature>
<dbReference type="GO" id="GO:0046983">
    <property type="term" value="F:protein dimerization activity"/>
    <property type="evidence" value="ECO:0007669"/>
    <property type="project" value="InterPro"/>
</dbReference>
<feature type="domain" description="Anoctamin dimerisation" evidence="10">
    <location>
        <begin position="52"/>
        <end position="212"/>
    </location>
</feature>
<dbReference type="GO" id="GO:0005886">
    <property type="term" value="C:plasma membrane"/>
    <property type="evidence" value="ECO:0007669"/>
    <property type="project" value="UniProtKB-SubCell"/>
</dbReference>
<comment type="subcellular location">
    <subcellularLocation>
        <location evidence="1">Cell membrane</location>
        <topology evidence="1">Multi-pass membrane protein</topology>
    </subcellularLocation>
</comment>
<keyword evidence="12" id="KW-1185">Reference proteome</keyword>
<dbReference type="InterPro" id="IPR049452">
    <property type="entry name" value="Anoctamin_TM"/>
</dbReference>
<evidence type="ECO:0000313" key="11">
    <source>
        <dbReference type="EMBL" id="CEL93032.1"/>
    </source>
</evidence>
<keyword evidence="6" id="KW-0325">Glycoprotein</keyword>
<evidence type="ECO:0000256" key="5">
    <source>
        <dbReference type="ARBA" id="ARBA00023136"/>
    </source>
</evidence>
<evidence type="ECO:0000256" key="7">
    <source>
        <dbReference type="SAM" id="MobiDB-lite"/>
    </source>
</evidence>
<dbReference type="GO" id="GO:0005254">
    <property type="term" value="F:chloride channel activity"/>
    <property type="evidence" value="ECO:0007669"/>
    <property type="project" value="TreeGrafter"/>
</dbReference>
<keyword evidence="3 8" id="KW-0812">Transmembrane</keyword>
<keyword evidence="2" id="KW-1003">Cell membrane</keyword>
<dbReference type="PhylomeDB" id="A0A0G4EC30"/>
<feature type="transmembrane region" description="Helical" evidence="8">
    <location>
        <begin position="624"/>
        <end position="645"/>
    </location>
</feature>
<evidence type="ECO:0000256" key="4">
    <source>
        <dbReference type="ARBA" id="ARBA00022989"/>
    </source>
</evidence>